<evidence type="ECO:0000256" key="2">
    <source>
        <dbReference type="ARBA" id="ARBA00008779"/>
    </source>
</evidence>
<evidence type="ECO:0000259" key="8">
    <source>
        <dbReference type="Pfam" id="PF00884"/>
    </source>
</evidence>
<dbReference type="AlphaFoldDB" id="A0A517QRC4"/>
<dbReference type="PANTHER" id="PTHR42693:SF42">
    <property type="entry name" value="ARYLSULFATASE G"/>
    <property type="match status" value="1"/>
</dbReference>
<gene>
    <name evidence="9" type="ORF">Mal48_34410</name>
</gene>
<dbReference type="Proteomes" id="UP000315724">
    <property type="component" value="Chromosome"/>
</dbReference>
<evidence type="ECO:0000256" key="7">
    <source>
        <dbReference type="SAM" id="SignalP"/>
    </source>
</evidence>
<name>A0A517QRC4_9PLAN</name>
<evidence type="ECO:0000313" key="10">
    <source>
        <dbReference type="Proteomes" id="UP000315724"/>
    </source>
</evidence>
<dbReference type="GO" id="GO:0046872">
    <property type="term" value="F:metal ion binding"/>
    <property type="evidence" value="ECO:0007669"/>
    <property type="project" value="UniProtKB-KW"/>
</dbReference>
<organism evidence="9 10">
    <name type="scientific">Thalassoglobus polymorphus</name>
    <dbReference type="NCBI Taxonomy" id="2527994"/>
    <lineage>
        <taxon>Bacteria</taxon>
        <taxon>Pseudomonadati</taxon>
        <taxon>Planctomycetota</taxon>
        <taxon>Planctomycetia</taxon>
        <taxon>Planctomycetales</taxon>
        <taxon>Planctomycetaceae</taxon>
        <taxon>Thalassoglobus</taxon>
    </lineage>
</organism>
<comment type="similarity">
    <text evidence="2">Belongs to the sulfatase family.</text>
</comment>
<dbReference type="Pfam" id="PF00884">
    <property type="entry name" value="Sulfatase"/>
    <property type="match status" value="1"/>
</dbReference>
<keyword evidence="10" id="KW-1185">Reference proteome</keyword>
<keyword evidence="3" id="KW-0479">Metal-binding</keyword>
<dbReference type="Gene3D" id="3.40.720.10">
    <property type="entry name" value="Alkaline Phosphatase, subunit A"/>
    <property type="match status" value="1"/>
</dbReference>
<evidence type="ECO:0000256" key="5">
    <source>
        <dbReference type="ARBA" id="ARBA00022801"/>
    </source>
</evidence>
<dbReference type="PANTHER" id="PTHR42693">
    <property type="entry name" value="ARYLSULFATASE FAMILY MEMBER"/>
    <property type="match status" value="1"/>
</dbReference>
<dbReference type="EMBL" id="CP036267">
    <property type="protein sequence ID" value="QDT34181.1"/>
    <property type="molecule type" value="Genomic_DNA"/>
</dbReference>
<evidence type="ECO:0000313" key="9">
    <source>
        <dbReference type="EMBL" id="QDT34181.1"/>
    </source>
</evidence>
<comment type="cofactor">
    <cofactor evidence="1">
        <name>Ca(2+)</name>
        <dbReference type="ChEBI" id="CHEBI:29108"/>
    </cofactor>
</comment>
<dbReference type="InterPro" id="IPR000917">
    <property type="entry name" value="Sulfatase_N"/>
</dbReference>
<dbReference type="CDD" id="cd16155">
    <property type="entry name" value="sulfatase_like"/>
    <property type="match status" value="1"/>
</dbReference>
<dbReference type="EC" id="3.1.6.1" evidence="9"/>
<keyword evidence="5 9" id="KW-0378">Hydrolase</keyword>
<keyword evidence="6" id="KW-0106">Calcium</keyword>
<dbReference type="GO" id="GO:0004065">
    <property type="term" value="F:arylsulfatase activity"/>
    <property type="evidence" value="ECO:0007669"/>
    <property type="project" value="UniProtKB-EC"/>
</dbReference>
<proteinExistence type="inferred from homology"/>
<sequence precursor="true">MRSFSIAHRFILSAIFSATTFVGSTYAAPNILFIMTDDQRPDTIHALGNEEIRTPNLDQLVHRGTTFTRAITSIPICVASRAELLTGRDGRLNGKQDFGFSPKEGVVSLGTVMHDAGYETCYVGKWHTRGRPSTHGYETVEGLFSSGGGKFPLTFPKDWKGMDVTGYRGWIFQTDDGKKFPEKGVGLTPNISDDFTDAAIQFLDRRSDRPFFLHVNYTAPHDPLFVPEGYEGKYTSENVSLPVNFKTDHPFDHGNAMGRDEVLYSYPRTKQQTKEGLAVYYAVIEHLDAAVGKLLDNLKSKGLDNETIVIFSSDHGLAIGSHGLRGKQNMYEHSIGVPLIFAGPNIPKKNIITAQCYLRDLYPTICDFAGAKIPKTVQGKSIVPVIEGQQKAIHDVVFGSFKDSQQMVRTDRWKYIRYPLVKKEQLFDLDNDPSELINLVDNQEHALILNQLRTKLSAWDAEAK</sequence>
<evidence type="ECO:0000256" key="1">
    <source>
        <dbReference type="ARBA" id="ARBA00001913"/>
    </source>
</evidence>
<evidence type="ECO:0000256" key="4">
    <source>
        <dbReference type="ARBA" id="ARBA00022729"/>
    </source>
</evidence>
<feature type="chain" id="PRO_5022231902" evidence="7">
    <location>
        <begin position="28"/>
        <end position="464"/>
    </location>
</feature>
<accession>A0A517QRC4</accession>
<dbReference type="KEGG" id="tpol:Mal48_34410"/>
<dbReference type="RefSeq" id="WP_145201714.1">
    <property type="nucleotide sequence ID" value="NZ_CP036267.1"/>
</dbReference>
<feature type="domain" description="Sulfatase N-terminal" evidence="8">
    <location>
        <begin position="29"/>
        <end position="370"/>
    </location>
</feature>
<dbReference type="InterPro" id="IPR017850">
    <property type="entry name" value="Alkaline_phosphatase_core_sf"/>
</dbReference>
<dbReference type="OrthoDB" id="9762324at2"/>
<keyword evidence="4 7" id="KW-0732">Signal</keyword>
<evidence type="ECO:0000256" key="6">
    <source>
        <dbReference type="ARBA" id="ARBA00022837"/>
    </source>
</evidence>
<feature type="signal peptide" evidence="7">
    <location>
        <begin position="1"/>
        <end position="27"/>
    </location>
</feature>
<dbReference type="PROSITE" id="PS00149">
    <property type="entry name" value="SULFATASE_2"/>
    <property type="match status" value="1"/>
</dbReference>
<dbReference type="SUPFAM" id="SSF53649">
    <property type="entry name" value="Alkaline phosphatase-like"/>
    <property type="match status" value="1"/>
</dbReference>
<dbReference type="InterPro" id="IPR024607">
    <property type="entry name" value="Sulfatase_CS"/>
</dbReference>
<reference evidence="9 10" key="1">
    <citation type="submission" date="2019-02" db="EMBL/GenBank/DDBJ databases">
        <title>Deep-cultivation of Planctomycetes and their phenomic and genomic characterization uncovers novel biology.</title>
        <authorList>
            <person name="Wiegand S."/>
            <person name="Jogler M."/>
            <person name="Boedeker C."/>
            <person name="Pinto D."/>
            <person name="Vollmers J."/>
            <person name="Rivas-Marin E."/>
            <person name="Kohn T."/>
            <person name="Peeters S.H."/>
            <person name="Heuer A."/>
            <person name="Rast P."/>
            <person name="Oberbeckmann S."/>
            <person name="Bunk B."/>
            <person name="Jeske O."/>
            <person name="Meyerdierks A."/>
            <person name="Storesund J.E."/>
            <person name="Kallscheuer N."/>
            <person name="Luecker S."/>
            <person name="Lage O.M."/>
            <person name="Pohl T."/>
            <person name="Merkel B.J."/>
            <person name="Hornburger P."/>
            <person name="Mueller R.-W."/>
            <person name="Bruemmer F."/>
            <person name="Labrenz M."/>
            <person name="Spormann A.M."/>
            <person name="Op den Camp H."/>
            <person name="Overmann J."/>
            <person name="Amann R."/>
            <person name="Jetten M.S.M."/>
            <person name="Mascher T."/>
            <person name="Medema M.H."/>
            <person name="Devos D.P."/>
            <person name="Kaster A.-K."/>
            <person name="Ovreas L."/>
            <person name="Rohde M."/>
            <person name="Galperin M.Y."/>
            <person name="Jogler C."/>
        </authorList>
    </citation>
    <scope>NUCLEOTIDE SEQUENCE [LARGE SCALE GENOMIC DNA]</scope>
    <source>
        <strain evidence="9 10">Mal48</strain>
    </source>
</reference>
<evidence type="ECO:0000256" key="3">
    <source>
        <dbReference type="ARBA" id="ARBA00022723"/>
    </source>
</evidence>
<protein>
    <submittedName>
        <fullName evidence="9">Arylsulfatase</fullName>
        <ecNumber evidence="9">3.1.6.1</ecNumber>
    </submittedName>
</protein>
<dbReference type="InterPro" id="IPR050738">
    <property type="entry name" value="Sulfatase"/>
</dbReference>